<sequence length="59" mass="6984">MYTVVRALYCTLQTIYLGFCIVLGYCVRKNENKTEKSIRARRLKGLRIDGLQVTDWRAW</sequence>
<proteinExistence type="predicted"/>
<organism evidence="2 3">
    <name type="scientific">Ciona intestinalis</name>
    <name type="common">Transparent sea squirt</name>
    <name type="synonym">Ascidia intestinalis</name>
    <dbReference type="NCBI Taxonomy" id="7719"/>
    <lineage>
        <taxon>Eukaryota</taxon>
        <taxon>Metazoa</taxon>
        <taxon>Chordata</taxon>
        <taxon>Tunicata</taxon>
        <taxon>Ascidiacea</taxon>
        <taxon>Phlebobranchia</taxon>
        <taxon>Cionidae</taxon>
        <taxon>Ciona</taxon>
    </lineage>
</organism>
<name>H2XW83_CIOIN</name>
<keyword evidence="3" id="KW-1185">Reference proteome</keyword>
<reference evidence="3" key="1">
    <citation type="journal article" date="2002" name="Science">
        <title>The draft genome of Ciona intestinalis: insights into chordate and vertebrate origins.</title>
        <authorList>
            <person name="Dehal P."/>
            <person name="Satou Y."/>
            <person name="Campbell R.K."/>
            <person name="Chapman J."/>
            <person name="Degnan B."/>
            <person name="De Tomaso A."/>
            <person name="Davidson B."/>
            <person name="Di Gregorio A."/>
            <person name="Gelpke M."/>
            <person name="Goodstein D.M."/>
            <person name="Harafuji N."/>
            <person name="Hastings K.E."/>
            <person name="Ho I."/>
            <person name="Hotta K."/>
            <person name="Huang W."/>
            <person name="Kawashima T."/>
            <person name="Lemaire P."/>
            <person name="Martinez D."/>
            <person name="Meinertzhagen I.A."/>
            <person name="Necula S."/>
            <person name="Nonaka M."/>
            <person name="Putnam N."/>
            <person name="Rash S."/>
            <person name="Saiga H."/>
            <person name="Satake M."/>
            <person name="Terry A."/>
            <person name="Yamada L."/>
            <person name="Wang H.G."/>
            <person name="Awazu S."/>
            <person name="Azumi K."/>
            <person name="Boore J."/>
            <person name="Branno M."/>
            <person name="Chin-Bow S."/>
            <person name="DeSantis R."/>
            <person name="Doyle S."/>
            <person name="Francino P."/>
            <person name="Keys D.N."/>
            <person name="Haga S."/>
            <person name="Hayashi H."/>
            <person name="Hino K."/>
            <person name="Imai K.S."/>
            <person name="Inaba K."/>
            <person name="Kano S."/>
            <person name="Kobayashi K."/>
            <person name="Kobayashi M."/>
            <person name="Lee B.I."/>
            <person name="Makabe K.W."/>
            <person name="Manohar C."/>
            <person name="Matassi G."/>
            <person name="Medina M."/>
            <person name="Mochizuki Y."/>
            <person name="Mount S."/>
            <person name="Morishita T."/>
            <person name="Miura S."/>
            <person name="Nakayama A."/>
            <person name="Nishizaka S."/>
            <person name="Nomoto H."/>
            <person name="Ohta F."/>
            <person name="Oishi K."/>
            <person name="Rigoutsos I."/>
            <person name="Sano M."/>
            <person name="Sasaki A."/>
            <person name="Sasakura Y."/>
            <person name="Shoguchi E."/>
            <person name="Shin-i T."/>
            <person name="Spagnuolo A."/>
            <person name="Stainier D."/>
            <person name="Suzuki M.M."/>
            <person name="Tassy O."/>
            <person name="Takatori N."/>
            <person name="Tokuoka M."/>
            <person name="Yagi K."/>
            <person name="Yoshizaki F."/>
            <person name="Wada S."/>
            <person name="Zhang C."/>
            <person name="Hyatt P.D."/>
            <person name="Larimer F."/>
            <person name="Detter C."/>
            <person name="Doggett N."/>
            <person name="Glavina T."/>
            <person name="Hawkins T."/>
            <person name="Richardson P."/>
            <person name="Lucas S."/>
            <person name="Kohara Y."/>
            <person name="Levine M."/>
            <person name="Satoh N."/>
            <person name="Rokhsar D.S."/>
        </authorList>
    </citation>
    <scope>NUCLEOTIDE SEQUENCE [LARGE SCALE GENOMIC DNA]</scope>
</reference>
<feature type="transmembrane region" description="Helical" evidence="1">
    <location>
        <begin position="6"/>
        <end position="27"/>
    </location>
</feature>
<dbReference type="HOGENOM" id="CLU_2960020_0_0_1"/>
<dbReference type="InParanoid" id="H2XW83"/>
<dbReference type="Proteomes" id="UP000008144">
    <property type="component" value="Chromosome 7"/>
</dbReference>
<dbReference type="EMBL" id="EAAA01002408">
    <property type="status" value="NOT_ANNOTATED_CDS"/>
    <property type="molecule type" value="Genomic_DNA"/>
</dbReference>
<reference evidence="2" key="4">
    <citation type="submission" date="2025-09" db="UniProtKB">
        <authorList>
            <consortium name="Ensembl"/>
        </authorList>
    </citation>
    <scope>IDENTIFICATION</scope>
</reference>
<reference evidence="2" key="2">
    <citation type="journal article" date="2008" name="Genome Biol.">
        <title>Improved genome assembly and evidence-based global gene model set for the chordate Ciona intestinalis: new insight into intron and operon populations.</title>
        <authorList>
            <person name="Satou Y."/>
            <person name="Mineta K."/>
            <person name="Ogasawara M."/>
            <person name="Sasakura Y."/>
            <person name="Shoguchi E."/>
            <person name="Ueno K."/>
            <person name="Yamada L."/>
            <person name="Matsumoto J."/>
            <person name="Wasserscheid J."/>
            <person name="Dewar K."/>
            <person name="Wiley G.B."/>
            <person name="Macmil S.L."/>
            <person name="Roe B.A."/>
            <person name="Zeller R.W."/>
            <person name="Hastings K.E."/>
            <person name="Lemaire P."/>
            <person name="Lindquist E."/>
            <person name="Endo T."/>
            <person name="Hotta K."/>
            <person name="Inaba K."/>
        </authorList>
    </citation>
    <scope>NUCLEOTIDE SEQUENCE [LARGE SCALE GENOMIC DNA]</scope>
    <source>
        <strain evidence="2">wild type</strain>
    </source>
</reference>
<keyword evidence="1" id="KW-0472">Membrane</keyword>
<reference evidence="2" key="3">
    <citation type="submission" date="2025-08" db="UniProtKB">
        <authorList>
            <consortium name="Ensembl"/>
        </authorList>
    </citation>
    <scope>IDENTIFICATION</scope>
</reference>
<protein>
    <submittedName>
        <fullName evidence="2">Uncharacterized protein</fullName>
    </submittedName>
</protein>
<keyword evidence="1" id="KW-1133">Transmembrane helix</keyword>
<accession>H2XW83</accession>
<evidence type="ECO:0000313" key="2">
    <source>
        <dbReference type="Ensembl" id="ENSCINP00000033917.1"/>
    </source>
</evidence>
<evidence type="ECO:0000256" key="1">
    <source>
        <dbReference type="SAM" id="Phobius"/>
    </source>
</evidence>
<keyword evidence="1" id="KW-0812">Transmembrane</keyword>
<dbReference type="Ensembl" id="ENSCINT00000031325.1">
    <property type="protein sequence ID" value="ENSCINP00000033917.1"/>
    <property type="gene ID" value="ENSCING00000018521.1"/>
</dbReference>
<evidence type="ECO:0000313" key="3">
    <source>
        <dbReference type="Proteomes" id="UP000008144"/>
    </source>
</evidence>
<dbReference type="AlphaFoldDB" id="H2XW83"/>